<dbReference type="AlphaFoldDB" id="A0AAD4HYN3"/>
<accession>A0AAD4HYN3</accession>
<feature type="signal peptide" evidence="2">
    <location>
        <begin position="1"/>
        <end position="19"/>
    </location>
</feature>
<comment type="caution">
    <text evidence="3">The sequence shown here is derived from an EMBL/GenBank/DDBJ whole genome shotgun (WGS) entry which is preliminary data.</text>
</comment>
<gene>
    <name evidence="3" type="ORF">NEMBOFW57_007644</name>
</gene>
<keyword evidence="4" id="KW-1185">Reference proteome</keyword>
<dbReference type="EMBL" id="JAHCVI010000003">
    <property type="protein sequence ID" value="KAG7288121.1"/>
    <property type="molecule type" value="Genomic_DNA"/>
</dbReference>
<keyword evidence="2" id="KW-0732">Signal</keyword>
<sequence>MPLFSFLPIIAIMTDAVCGLLKQYANNGQLLDVPMGEALFVDFRQMAAIGTHRLGSCSVAMVVSEHGAILAHIPPLPSPMSDDELSRRRGGTAGPAGHHAGPLSGNGLEPAIHYYVVPGDLGKLGKGTVMAISLAPGTYPAIYVEDSPVNHHYAFADGGTSSSTGEAAATAPATLMQAGFAPGTGQAGGSIAAPERMWREVRVDIVRHRTRRDEYVFRNAQNQRVSTDRADWHVAQLQGRAVWAYQGRETAYYTYQKIRQ</sequence>
<reference evidence="3" key="1">
    <citation type="submission" date="2023-02" db="EMBL/GenBank/DDBJ databases">
        <authorList>
            <person name="Palmer J.M."/>
        </authorList>
    </citation>
    <scope>NUCLEOTIDE SEQUENCE</scope>
    <source>
        <strain evidence="3">FW57</strain>
    </source>
</reference>
<evidence type="ECO:0000313" key="4">
    <source>
        <dbReference type="Proteomes" id="UP001197093"/>
    </source>
</evidence>
<name>A0AAD4HYN3_9PEZI</name>
<dbReference type="Proteomes" id="UP001197093">
    <property type="component" value="Unassembled WGS sequence"/>
</dbReference>
<organism evidence="3 4">
    <name type="scientific">Staphylotrichum longicolle</name>
    <dbReference type="NCBI Taxonomy" id="669026"/>
    <lineage>
        <taxon>Eukaryota</taxon>
        <taxon>Fungi</taxon>
        <taxon>Dikarya</taxon>
        <taxon>Ascomycota</taxon>
        <taxon>Pezizomycotina</taxon>
        <taxon>Sordariomycetes</taxon>
        <taxon>Sordariomycetidae</taxon>
        <taxon>Sordariales</taxon>
        <taxon>Chaetomiaceae</taxon>
        <taxon>Staphylotrichum</taxon>
    </lineage>
</organism>
<feature type="region of interest" description="Disordered" evidence="1">
    <location>
        <begin position="80"/>
        <end position="104"/>
    </location>
</feature>
<proteinExistence type="predicted"/>
<evidence type="ECO:0000256" key="1">
    <source>
        <dbReference type="SAM" id="MobiDB-lite"/>
    </source>
</evidence>
<evidence type="ECO:0000313" key="3">
    <source>
        <dbReference type="EMBL" id="KAG7288121.1"/>
    </source>
</evidence>
<protein>
    <submittedName>
        <fullName evidence="3">Uncharacterized protein</fullName>
    </submittedName>
</protein>
<evidence type="ECO:0000256" key="2">
    <source>
        <dbReference type="SAM" id="SignalP"/>
    </source>
</evidence>
<feature type="chain" id="PRO_5042228111" evidence="2">
    <location>
        <begin position="20"/>
        <end position="260"/>
    </location>
</feature>